<dbReference type="Gene3D" id="3.40.30.10">
    <property type="entry name" value="Glutaredoxin"/>
    <property type="match status" value="1"/>
</dbReference>
<comment type="subcellular location">
    <subcellularLocation>
        <location evidence="1">Cell envelope</location>
    </subcellularLocation>
</comment>
<dbReference type="Pfam" id="PF00578">
    <property type="entry name" value="AhpC-TSA"/>
    <property type="match status" value="1"/>
</dbReference>
<protein>
    <submittedName>
        <fullName evidence="6">Redoxin domain-containing protein</fullName>
    </submittedName>
</protein>
<accession>A0A9X3J4Q0</accession>
<evidence type="ECO:0000313" key="6">
    <source>
        <dbReference type="EMBL" id="MCY1719067.1"/>
    </source>
</evidence>
<dbReference type="AlphaFoldDB" id="A0A9X3J4Q0"/>
<dbReference type="RefSeq" id="WP_343331404.1">
    <property type="nucleotide sequence ID" value="NZ_JAPOHD010000005.1"/>
</dbReference>
<keyword evidence="3" id="KW-1015">Disulfide bond</keyword>
<dbReference type="Proteomes" id="UP001145087">
    <property type="component" value="Unassembled WGS sequence"/>
</dbReference>
<dbReference type="InterPro" id="IPR013766">
    <property type="entry name" value="Thioredoxin_domain"/>
</dbReference>
<dbReference type="InterPro" id="IPR000866">
    <property type="entry name" value="AhpC/TSA"/>
</dbReference>
<keyword evidence="2" id="KW-0201">Cytochrome c-type biogenesis</keyword>
<dbReference type="GO" id="GO:0017004">
    <property type="term" value="P:cytochrome complex assembly"/>
    <property type="evidence" value="ECO:0007669"/>
    <property type="project" value="UniProtKB-KW"/>
</dbReference>
<evidence type="ECO:0000256" key="2">
    <source>
        <dbReference type="ARBA" id="ARBA00022748"/>
    </source>
</evidence>
<name>A0A9X3J4Q0_9BACT</name>
<evidence type="ECO:0000256" key="1">
    <source>
        <dbReference type="ARBA" id="ARBA00004196"/>
    </source>
</evidence>
<dbReference type="EMBL" id="JAPOHD010000005">
    <property type="protein sequence ID" value="MCY1719067.1"/>
    <property type="molecule type" value="Genomic_DNA"/>
</dbReference>
<reference evidence="6" key="1">
    <citation type="submission" date="2022-11" db="EMBL/GenBank/DDBJ databases">
        <title>Marilongibacter aestuarii gen. nov., sp. nov., isolated from tidal flat sediment.</title>
        <authorList>
            <person name="Jiayan W."/>
        </authorList>
    </citation>
    <scope>NUCLEOTIDE SEQUENCE</scope>
    <source>
        <strain evidence="6">Z1-6</strain>
    </source>
</reference>
<comment type="caution">
    <text evidence="6">The sequence shown here is derived from an EMBL/GenBank/DDBJ whole genome shotgun (WGS) entry which is preliminary data.</text>
</comment>
<dbReference type="GO" id="GO:0016209">
    <property type="term" value="F:antioxidant activity"/>
    <property type="evidence" value="ECO:0007669"/>
    <property type="project" value="InterPro"/>
</dbReference>
<gene>
    <name evidence="6" type="ORF">OU798_01850</name>
</gene>
<dbReference type="PANTHER" id="PTHR42852:SF6">
    <property type="entry name" value="THIOL:DISULFIDE INTERCHANGE PROTEIN DSBE"/>
    <property type="match status" value="1"/>
</dbReference>
<evidence type="ECO:0000256" key="4">
    <source>
        <dbReference type="ARBA" id="ARBA00023284"/>
    </source>
</evidence>
<sequence>MTKQLFFLFLVISAQVFGQGYKIDVTLPLAANKKASLAYHYLGKVYIQDTTWLDANGTGTWQGDTALTQGLYKVFIDKDNHFDFLLGADQQFSLKNKSFKSTDMQISGAAETEDFVKYLVFFEELKAQSAALNKQYQELSNDNEKKGIRHKQEKLNDELHNYWEKTSKKMPDSFLSKFMKANYVPALDISTLPDEIQKNDSLLLKARFVYQHQHYWDNFDYTDERLLYTPFYKNKLETWFTKVLYPDYDSVKTYVYKFLEDVKPNKRIFQFATSYFLNSSINSKIMGMDALFVDLANDFYFTGDAFWANEESLEKIRENVLFKKDNLIGKMAPNLTLESFDGEFYNLHQIESDLTILLIYEPNCSHCKVFVPEFYKEVYLPCKDKGLQVFAIYSMDDKEEWSTFLTKHNLFDWINVWDENHTSRFKILYDARQTPGVFVLDKDKKIIAKNLTVEQLRKIVEDKLN</sequence>
<dbReference type="PANTHER" id="PTHR42852">
    <property type="entry name" value="THIOL:DISULFIDE INTERCHANGE PROTEIN DSBE"/>
    <property type="match status" value="1"/>
</dbReference>
<dbReference type="SUPFAM" id="SSF52833">
    <property type="entry name" value="Thioredoxin-like"/>
    <property type="match status" value="1"/>
</dbReference>
<organism evidence="6 7">
    <name type="scientific">Draconibacterium aestuarii</name>
    <dbReference type="NCBI Taxonomy" id="2998507"/>
    <lineage>
        <taxon>Bacteria</taxon>
        <taxon>Pseudomonadati</taxon>
        <taxon>Bacteroidota</taxon>
        <taxon>Bacteroidia</taxon>
        <taxon>Marinilabiliales</taxon>
        <taxon>Prolixibacteraceae</taxon>
        <taxon>Draconibacterium</taxon>
    </lineage>
</organism>
<keyword evidence="4" id="KW-0676">Redox-active center</keyword>
<dbReference type="PROSITE" id="PS51352">
    <property type="entry name" value="THIOREDOXIN_2"/>
    <property type="match status" value="1"/>
</dbReference>
<proteinExistence type="predicted"/>
<dbReference type="InterPro" id="IPR050553">
    <property type="entry name" value="Thioredoxin_ResA/DsbE_sf"/>
</dbReference>
<keyword evidence="7" id="KW-1185">Reference proteome</keyword>
<dbReference type="GO" id="GO:0016491">
    <property type="term" value="F:oxidoreductase activity"/>
    <property type="evidence" value="ECO:0007669"/>
    <property type="project" value="InterPro"/>
</dbReference>
<dbReference type="GO" id="GO:0030313">
    <property type="term" value="C:cell envelope"/>
    <property type="evidence" value="ECO:0007669"/>
    <property type="project" value="UniProtKB-SubCell"/>
</dbReference>
<dbReference type="InterPro" id="IPR036249">
    <property type="entry name" value="Thioredoxin-like_sf"/>
</dbReference>
<evidence type="ECO:0000259" key="5">
    <source>
        <dbReference type="PROSITE" id="PS51352"/>
    </source>
</evidence>
<feature type="domain" description="Thioredoxin" evidence="5">
    <location>
        <begin position="326"/>
        <end position="465"/>
    </location>
</feature>
<evidence type="ECO:0000256" key="3">
    <source>
        <dbReference type="ARBA" id="ARBA00023157"/>
    </source>
</evidence>
<evidence type="ECO:0000313" key="7">
    <source>
        <dbReference type="Proteomes" id="UP001145087"/>
    </source>
</evidence>